<gene>
    <name evidence="2" type="ORF">JOB18_016321</name>
</gene>
<evidence type="ECO:0000256" key="1">
    <source>
        <dbReference type="SAM" id="MobiDB-lite"/>
    </source>
</evidence>
<evidence type="ECO:0000313" key="3">
    <source>
        <dbReference type="Proteomes" id="UP000693946"/>
    </source>
</evidence>
<feature type="compositionally biased region" description="Polar residues" evidence="1">
    <location>
        <begin position="1"/>
        <end position="18"/>
    </location>
</feature>
<proteinExistence type="predicted"/>
<sequence length="77" mass="8757">MASSCLTRPSLSVSQEDASSGPWRLVRTLAPRPDPGASSGPWRLVRTLAPRVVNKRHVEKKPYCFARCDFRHFLCFR</sequence>
<accession>A0AAV6S5Q4</accession>
<organism evidence="2 3">
    <name type="scientific">Solea senegalensis</name>
    <name type="common">Senegalese sole</name>
    <dbReference type="NCBI Taxonomy" id="28829"/>
    <lineage>
        <taxon>Eukaryota</taxon>
        <taxon>Metazoa</taxon>
        <taxon>Chordata</taxon>
        <taxon>Craniata</taxon>
        <taxon>Vertebrata</taxon>
        <taxon>Euteleostomi</taxon>
        <taxon>Actinopterygii</taxon>
        <taxon>Neopterygii</taxon>
        <taxon>Teleostei</taxon>
        <taxon>Neoteleostei</taxon>
        <taxon>Acanthomorphata</taxon>
        <taxon>Carangaria</taxon>
        <taxon>Pleuronectiformes</taxon>
        <taxon>Pleuronectoidei</taxon>
        <taxon>Soleidae</taxon>
        <taxon>Solea</taxon>
    </lineage>
</organism>
<comment type="caution">
    <text evidence="2">The sequence shown here is derived from an EMBL/GenBank/DDBJ whole genome shotgun (WGS) entry which is preliminary data.</text>
</comment>
<dbReference type="Proteomes" id="UP000693946">
    <property type="component" value="Linkage Group LG15"/>
</dbReference>
<dbReference type="AlphaFoldDB" id="A0AAV6S5Q4"/>
<feature type="region of interest" description="Disordered" evidence="1">
    <location>
        <begin position="1"/>
        <end position="21"/>
    </location>
</feature>
<reference evidence="2 3" key="1">
    <citation type="journal article" date="2021" name="Sci. Rep.">
        <title>Chromosome anchoring in Senegalese sole (Solea senegalensis) reveals sex-associated markers and genome rearrangements in flatfish.</title>
        <authorList>
            <person name="Guerrero-Cozar I."/>
            <person name="Gomez-Garrido J."/>
            <person name="Berbel C."/>
            <person name="Martinez-Blanch J.F."/>
            <person name="Alioto T."/>
            <person name="Claros M.G."/>
            <person name="Gagnaire P.A."/>
            <person name="Manchado M."/>
        </authorList>
    </citation>
    <scope>NUCLEOTIDE SEQUENCE [LARGE SCALE GENOMIC DNA]</scope>
    <source>
        <strain evidence="2">Sse05_10M</strain>
    </source>
</reference>
<evidence type="ECO:0000313" key="2">
    <source>
        <dbReference type="EMBL" id="KAG7511980.1"/>
    </source>
</evidence>
<keyword evidence="3" id="KW-1185">Reference proteome</keyword>
<dbReference type="EMBL" id="JAGKHQ010000007">
    <property type="protein sequence ID" value="KAG7511980.1"/>
    <property type="molecule type" value="Genomic_DNA"/>
</dbReference>
<protein>
    <submittedName>
        <fullName evidence="2">Uncharacterized protein</fullName>
    </submittedName>
</protein>
<name>A0AAV6S5Q4_SOLSE</name>